<accession>B8B9N4</accession>
<reference evidence="2 3" key="1">
    <citation type="journal article" date="2005" name="PLoS Biol.">
        <title>The genomes of Oryza sativa: a history of duplications.</title>
        <authorList>
            <person name="Yu J."/>
            <person name="Wang J."/>
            <person name="Lin W."/>
            <person name="Li S."/>
            <person name="Li H."/>
            <person name="Zhou J."/>
            <person name="Ni P."/>
            <person name="Dong W."/>
            <person name="Hu S."/>
            <person name="Zeng C."/>
            <person name="Zhang J."/>
            <person name="Zhang Y."/>
            <person name="Li R."/>
            <person name="Xu Z."/>
            <person name="Li S."/>
            <person name="Li X."/>
            <person name="Zheng H."/>
            <person name="Cong L."/>
            <person name="Lin L."/>
            <person name="Yin J."/>
            <person name="Geng J."/>
            <person name="Li G."/>
            <person name="Shi J."/>
            <person name="Liu J."/>
            <person name="Lv H."/>
            <person name="Li J."/>
            <person name="Wang J."/>
            <person name="Deng Y."/>
            <person name="Ran L."/>
            <person name="Shi X."/>
            <person name="Wang X."/>
            <person name="Wu Q."/>
            <person name="Li C."/>
            <person name="Ren X."/>
            <person name="Wang J."/>
            <person name="Wang X."/>
            <person name="Li D."/>
            <person name="Liu D."/>
            <person name="Zhang X."/>
            <person name="Ji Z."/>
            <person name="Zhao W."/>
            <person name="Sun Y."/>
            <person name="Zhang Z."/>
            <person name="Bao J."/>
            <person name="Han Y."/>
            <person name="Dong L."/>
            <person name="Ji J."/>
            <person name="Chen P."/>
            <person name="Wu S."/>
            <person name="Liu J."/>
            <person name="Xiao Y."/>
            <person name="Bu D."/>
            <person name="Tan J."/>
            <person name="Yang L."/>
            <person name="Ye C."/>
            <person name="Zhang J."/>
            <person name="Xu J."/>
            <person name="Zhou Y."/>
            <person name="Yu Y."/>
            <person name="Zhang B."/>
            <person name="Zhuang S."/>
            <person name="Wei H."/>
            <person name="Liu B."/>
            <person name="Lei M."/>
            <person name="Yu H."/>
            <person name="Li Y."/>
            <person name="Xu H."/>
            <person name="Wei S."/>
            <person name="He X."/>
            <person name="Fang L."/>
            <person name="Zhang Z."/>
            <person name="Zhang Y."/>
            <person name="Huang X."/>
            <person name="Su Z."/>
            <person name="Tong W."/>
            <person name="Li J."/>
            <person name="Tong Z."/>
            <person name="Li S."/>
            <person name="Ye J."/>
            <person name="Wang L."/>
            <person name="Fang L."/>
            <person name="Lei T."/>
            <person name="Chen C."/>
            <person name="Chen H."/>
            <person name="Xu Z."/>
            <person name="Li H."/>
            <person name="Huang H."/>
            <person name="Zhang F."/>
            <person name="Xu H."/>
            <person name="Li N."/>
            <person name="Zhao C."/>
            <person name="Li S."/>
            <person name="Dong L."/>
            <person name="Huang Y."/>
            <person name="Li L."/>
            <person name="Xi Y."/>
            <person name="Qi Q."/>
            <person name="Li W."/>
            <person name="Zhang B."/>
            <person name="Hu W."/>
            <person name="Zhang Y."/>
            <person name="Tian X."/>
            <person name="Jiao Y."/>
            <person name="Liang X."/>
            <person name="Jin J."/>
            <person name="Gao L."/>
            <person name="Zheng W."/>
            <person name="Hao B."/>
            <person name="Liu S."/>
            <person name="Wang W."/>
            <person name="Yuan L."/>
            <person name="Cao M."/>
            <person name="McDermott J."/>
            <person name="Samudrala R."/>
            <person name="Wang J."/>
            <person name="Wong G.K."/>
            <person name="Yang H."/>
        </authorList>
    </citation>
    <scope>NUCLEOTIDE SEQUENCE [LARGE SCALE GENOMIC DNA]</scope>
    <source>
        <strain evidence="3">cv. 93-11</strain>
    </source>
</reference>
<dbReference type="Gramene" id="BGIOSGA026496-TA">
    <property type="protein sequence ID" value="BGIOSGA026496-PA"/>
    <property type="gene ID" value="BGIOSGA026496"/>
</dbReference>
<dbReference type="Proteomes" id="UP000007015">
    <property type="component" value="Chromosome 8"/>
</dbReference>
<evidence type="ECO:0000256" key="1">
    <source>
        <dbReference type="SAM" id="MobiDB-lite"/>
    </source>
</evidence>
<dbReference type="EMBL" id="CM000133">
    <property type="protein sequence ID" value="EEC84026.1"/>
    <property type="molecule type" value="Genomic_DNA"/>
</dbReference>
<evidence type="ECO:0000313" key="3">
    <source>
        <dbReference type="Proteomes" id="UP000007015"/>
    </source>
</evidence>
<gene>
    <name evidence="2" type="ORF">OsI_30250</name>
</gene>
<name>B8B9N4_ORYSI</name>
<proteinExistence type="predicted"/>
<sequence length="79" mass="8681">MEKNDDKVEPEQDKGKNDRDQDKAGSDGIDKQGGQADSATDGAGLEEGDVPDKLQDPRVLMGPRKRRPNTRYLGGQWAQ</sequence>
<feature type="region of interest" description="Disordered" evidence="1">
    <location>
        <begin position="1"/>
        <end position="79"/>
    </location>
</feature>
<dbReference type="HOGENOM" id="CLU_2610328_0_0_1"/>
<evidence type="ECO:0000313" key="2">
    <source>
        <dbReference type="EMBL" id="EEC84026.1"/>
    </source>
</evidence>
<keyword evidence="3" id="KW-1185">Reference proteome</keyword>
<dbReference type="AlphaFoldDB" id="B8B9N4"/>
<organism evidence="2 3">
    <name type="scientific">Oryza sativa subsp. indica</name>
    <name type="common">Rice</name>
    <dbReference type="NCBI Taxonomy" id="39946"/>
    <lineage>
        <taxon>Eukaryota</taxon>
        <taxon>Viridiplantae</taxon>
        <taxon>Streptophyta</taxon>
        <taxon>Embryophyta</taxon>
        <taxon>Tracheophyta</taxon>
        <taxon>Spermatophyta</taxon>
        <taxon>Magnoliopsida</taxon>
        <taxon>Liliopsida</taxon>
        <taxon>Poales</taxon>
        <taxon>Poaceae</taxon>
        <taxon>BOP clade</taxon>
        <taxon>Oryzoideae</taxon>
        <taxon>Oryzeae</taxon>
        <taxon>Oryzinae</taxon>
        <taxon>Oryza</taxon>
        <taxon>Oryza sativa</taxon>
    </lineage>
</organism>
<feature type="compositionally biased region" description="Basic and acidic residues" evidence="1">
    <location>
        <begin position="1"/>
        <end position="30"/>
    </location>
</feature>
<protein>
    <submittedName>
        <fullName evidence="2">Uncharacterized protein</fullName>
    </submittedName>
</protein>